<evidence type="ECO:0000256" key="12">
    <source>
        <dbReference type="RuleBase" id="RU910713"/>
    </source>
</evidence>
<evidence type="ECO:0000256" key="10">
    <source>
        <dbReference type="ARBA" id="ARBA00047654"/>
    </source>
</evidence>
<keyword evidence="6 12" id="KW-0808">Transferase</keyword>
<dbReference type="SUPFAM" id="SSF53383">
    <property type="entry name" value="PLP-dependent transferases"/>
    <property type="match status" value="1"/>
</dbReference>
<comment type="caution">
    <text evidence="14">The sequence shown here is derived from an EMBL/GenBank/DDBJ whole genome shotgun (WGS) entry which is preliminary data.</text>
</comment>
<comment type="function">
    <text evidence="2">Catalyzes the synthesis of 5-aminolevulinate (ALA) from succinyl-CoA and glycine, the first and rate-limiting step in heme biosynthesis.</text>
</comment>
<keyword evidence="9 12" id="KW-0012">Acyltransferase</keyword>
<evidence type="ECO:0000313" key="14">
    <source>
        <dbReference type="EMBL" id="EDN60565.1"/>
    </source>
</evidence>
<evidence type="ECO:0000256" key="11">
    <source>
        <dbReference type="RuleBase" id="RU003693"/>
    </source>
</evidence>
<dbReference type="PANTHER" id="PTHR13693">
    <property type="entry name" value="CLASS II AMINOTRANSFERASE/8-AMINO-7-OXONONANOATE SYNTHASE"/>
    <property type="match status" value="1"/>
</dbReference>
<evidence type="ECO:0000256" key="7">
    <source>
        <dbReference type="ARBA" id="ARBA00022898"/>
    </source>
</evidence>
<evidence type="ECO:0000256" key="3">
    <source>
        <dbReference type="ARBA" id="ARBA00004305"/>
    </source>
</evidence>
<dbReference type="PANTHER" id="PTHR13693:SF102">
    <property type="entry name" value="2-AMINO-3-KETOBUTYRATE COENZYME A LIGASE, MITOCHONDRIAL"/>
    <property type="match status" value="1"/>
</dbReference>
<sequence>MQRSIFARFGNSSAAVSTLNRLSTTAAPHAKNGYATATGAGAAAAAATATASSTNAAAAAAAAANHSTQESGFDYEGLIDSELQKKRLDKSYRYFNNINRLAKEFPLAHRQREADKVTVWCSNDYLALSKHPEVLDAMHKTIDKYGCGAGGTRNIAGHNIPTLNLEAELATLHKKEGALVFSSCYVANDAVLSLLGQKMKDLVIFSDELNHASMIVGIKHANVKKHIFKHNDLNELEQLLQSYPKSVPKLIAFESVYSMAGSVADIEKICDLADKYGALTFLDEVHAVGLYGPHGAGVAEHCDFESHRASGIATPKTNDKGGAKTVMDRVDMITGTLGKSFGSVGGYVAASRKLIDWFRSFAPGFIFTTTLPPSVMAGATAAIRYQRCHIDLRTSQQKHTMYVKKAFHELGIPVIPNPSHIVPVLIGNADLAKQASDILINKHQIYVQAINFPTVARGTERLRITPTPGHTNDLSDILINAVDDVFNELQLPRVRDWESQGGLLGVGESGFVEEPNLWTSSQLSLTNDDLNPNVRDPIVKQLEVSSGIKQ</sequence>
<comment type="similarity">
    <text evidence="5 11">Belongs to the class-II pyridoxal-phosphate-dependent aminotransferase family.</text>
</comment>
<keyword evidence="12" id="KW-0496">Mitochondrion</keyword>
<proteinExistence type="inferred from homology"/>
<dbReference type="EMBL" id="AAFW02000145">
    <property type="protein sequence ID" value="EDN60565.1"/>
    <property type="molecule type" value="Genomic_DNA"/>
</dbReference>
<dbReference type="Gene3D" id="3.40.640.10">
    <property type="entry name" value="Type I PLP-dependent aspartate aminotransferase-like (Major domain)"/>
    <property type="match status" value="1"/>
</dbReference>
<dbReference type="Proteomes" id="UP000007060">
    <property type="component" value="Unassembled WGS sequence"/>
</dbReference>
<dbReference type="GO" id="GO:0003870">
    <property type="term" value="F:5-aminolevulinate synthase activity"/>
    <property type="evidence" value="ECO:0007669"/>
    <property type="project" value="UniProtKB-EC"/>
</dbReference>
<name>A6ZYI5_YEAS7</name>
<dbReference type="UniPathway" id="UPA00251">
    <property type="reaction ID" value="UER00375"/>
</dbReference>
<dbReference type="InterPro" id="IPR015424">
    <property type="entry name" value="PyrdxlP-dep_Trfase"/>
</dbReference>
<dbReference type="InterPro" id="IPR001917">
    <property type="entry name" value="Aminotrans_II_pyridoxalP_BS"/>
</dbReference>
<dbReference type="Gene3D" id="3.90.1150.10">
    <property type="entry name" value="Aspartate Aminotransferase, domain 1"/>
    <property type="match status" value="1"/>
</dbReference>
<comment type="cofactor">
    <cofactor evidence="1 11">
        <name>pyridoxal 5'-phosphate</name>
        <dbReference type="ChEBI" id="CHEBI:597326"/>
    </cofactor>
</comment>
<gene>
    <name evidence="14" type="primary">HEM1</name>
    <name evidence="14" type="ORF">SCY_1123</name>
</gene>
<dbReference type="InterPro" id="IPR015421">
    <property type="entry name" value="PyrdxlP-dep_Trfase_major"/>
</dbReference>
<dbReference type="GO" id="GO:0030170">
    <property type="term" value="F:pyridoxal phosphate binding"/>
    <property type="evidence" value="ECO:0007669"/>
    <property type="project" value="UniProtKB-UniRule"/>
</dbReference>
<dbReference type="CDD" id="cd06454">
    <property type="entry name" value="KBL_like"/>
    <property type="match status" value="1"/>
</dbReference>
<evidence type="ECO:0000313" key="15">
    <source>
        <dbReference type="Proteomes" id="UP000007060"/>
    </source>
</evidence>
<comment type="pathway">
    <text evidence="4 12">Porphyrin-containing compound metabolism; protoporphyrin-IX biosynthesis; 5-aminolevulinate from glycine: step 1/1.</text>
</comment>
<dbReference type="PROSITE" id="PS00599">
    <property type="entry name" value="AA_TRANSFER_CLASS_2"/>
    <property type="match status" value="1"/>
</dbReference>
<dbReference type="GO" id="GO:0005759">
    <property type="term" value="C:mitochondrial matrix"/>
    <property type="evidence" value="ECO:0007669"/>
    <property type="project" value="UniProtKB-SubCell"/>
</dbReference>
<evidence type="ECO:0000259" key="13">
    <source>
        <dbReference type="Pfam" id="PF00155"/>
    </source>
</evidence>
<dbReference type="EC" id="2.3.1.37" evidence="12"/>
<evidence type="ECO:0000256" key="6">
    <source>
        <dbReference type="ARBA" id="ARBA00022679"/>
    </source>
</evidence>
<evidence type="ECO:0000256" key="5">
    <source>
        <dbReference type="ARBA" id="ARBA00008392"/>
    </source>
</evidence>
<organism evidence="14 15">
    <name type="scientific">Saccharomyces cerevisiae (strain YJM789)</name>
    <name type="common">Baker's yeast</name>
    <dbReference type="NCBI Taxonomy" id="307796"/>
    <lineage>
        <taxon>Eukaryota</taxon>
        <taxon>Fungi</taxon>
        <taxon>Dikarya</taxon>
        <taxon>Ascomycota</taxon>
        <taxon>Saccharomycotina</taxon>
        <taxon>Saccharomycetes</taxon>
        <taxon>Saccharomycetales</taxon>
        <taxon>Saccharomycetaceae</taxon>
        <taxon>Saccharomyces</taxon>
    </lineage>
</organism>
<dbReference type="HOGENOM" id="CLU_015846_6_0_1"/>
<dbReference type="OrthoDB" id="10263824at2759"/>
<dbReference type="GO" id="GO:0006782">
    <property type="term" value="P:protoporphyrinogen IX biosynthetic process"/>
    <property type="evidence" value="ECO:0007669"/>
    <property type="project" value="UniProtKB-UniRule"/>
</dbReference>
<dbReference type="NCBIfam" id="TIGR01821">
    <property type="entry name" value="5aminolev_synth"/>
    <property type="match status" value="1"/>
</dbReference>
<feature type="domain" description="Aminotransferase class I/classII large" evidence="13">
    <location>
        <begin position="116"/>
        <end position="481"/>
    </location>
</feature>
<accession>A6ZYI5</accession>
<dbReference type="InterPro" id="IPR010961">
    <property type="entry name" value="4pyrrol_synth_NH2levulA_synth"/>
</dbReference>
<dbReference type="InterPro" id="IPR050087">
    <property type="entry name" value="AON_synthase_class-II"/>
</dbReference>
<evidence type="ECO:0000256" key="1">
    <source>
        <dbReference type="ARBA" id="ARBA00001933"/>
    </source>
</evidence>
<keyword evidence="7 11" id="KW-0663">Pyridoxal phosphate</keyword>
<comment type="subcellular location">
    <subcellularLocation>
        <location evidence="3 12">Mitochondrion matrix</location>
    </subcellularLocation>
</comment>
<comment type="catalytic activity">
    <reaction evidence="10 12">
        <text>succinyl-CoA + glycine + H(+) = 5-aminolevulinate + CO2 + CoA</text>
        <dbReference type="Rhea" id="RHEA:12921"/>
        <dbReference type="ChEBI" id="CHEBI:15378"/>
        <dbReference type="ChEBI" id="CHEBI:16526"/>
        <dbReference type="ChEBI" id="CHEBI:57287"/>
        <dbReference type="ChEBI" id="CHEBI:57292"/>
        <dbReference type="ChEBI" id="CHEBI:57305"/>
        <dbReference type="ChEBI" id="CHEBI:356416"/>
        <dbReference type="EC" id="2.3.1.37"/>
    </reaction>
</comment>
<evidence type="ECO:0000256" key="2">
    <source>
        <dbReference type="ARBA" id="ARBA00003076"/>
    </source>
</evidence>
<dbReference type="InterPro" id="IPR015422">
    <property type="entry name" value="PyrdxlP-dep_Trfase_small"/>
</dbReference>
<dbReference type="AlphaFoldDB" id="A6ZYI5"/>
<keyword evidence="8 12" id="KW-0350">Heme biosynthesis</keyword>
<evidence type="ECO:0000256" key="9">
    <source>
        <dbReference type="ARBA" id="ARBA00023315"/>
    </source>
</evidence>
<evidence type="ECO:0000256" key="4">
    <source>
        <dbReference type="ARBA" id="ARBA00005029"/>
    </source>
</evidence>
<reference evidence="14 15" key="1">
    <citation type="journal article" date="2007" name="Proc. Natl. Acad. Sci. U.S.A.">
        <title>Genome sequencing and comparative analysis of Saccharomyces cerevisiae strain YJM789.</title>
        <authorList>
            <person name="Wei W."/>
            <person name="McCusker J.H."/>
            <person name="Hyman R.W."/>
            <person name="Jones T."/>
            <person name="Ning Y."/>
            <person name="Cao Z."/>
            <person name="Gu Z."/>
            <person name="Bruno D."/>
            <person name="Miranda M."/>
            <person name="Nguyen M."/>
            <person name="Wilhelmy J."/>
            <person name="Komp C."/>
            <person name="Tamse R."/>
            <person name="Wang X."/>
            <person name="Jia P."/>
            <person name="Luedi P."/>
            <person name="Oefner P.J."/>
            <person name="David L."/>
            <person name="Dietrich F.S."/>
            <person name="Li Y."/>
            <person name="Davis R.W."/>
            <person name="Steinmetz L.M."/>
        </authorList>
    </citation>
    <scope>NUCLEOTIDE SEQUENCE [LARGE SCALE GENOMIC DNA]</scope>
    <source>
        <strain evidence="14 15">YJM789</strain>
    </source>
</reference>
<dbReference type="InterPro" id="IPR004839">
    <property type="entry name" value="Aminotransferase_I/II_large"/>
</dbReference>
<dbReference type="Pfam" id="PF00155">
    <property type="entry name" value="Aminotran_1_2"/>
    <property type="match status" value="1"/>
</dbReference>
<dbReference type="FunFam" id="3.40.640.10:FF:000006">
    <property type="entry name" value="5-aminolevulinate synthase, mitochondrial"/>
    <property type="match status" value="1"/>
</dbReference>
<evidence type="ECO:0000256" key="8">
    <source>
        <dbReference type="ARBA" id="ARBA00023133"/>
    </source>
</evidence>
<protein>
    <recommendedName>
        <fullName evidence="12">5-aminolevulinate synthase</fullName>
        <ecNumber evidence="12">2.3.1.37</ecNumber>
    </recommendedName>
    <alternativeName>
        <fullName evidence="12">5-aminolevulinic acid synthase</fullName>
    </alternativeName>
    <alternativeName>
        <fullName evidence="12">Delta-ALA synthase</fullName>
    </alternativeName>
    <alternativeName>
        <fullName evidence="12">Delta-aminolevulinate synthase</fullName>
    </alternativeName>
</protein>